<dbReference type="PANTHER" id="PTHR45839:SF7">
    <property type="entry name" value="SUCROSE SYNTHASE 1"/>
    <property type="match status" value="1"/>
</dbReference>
<name>A0AAD8SZJ2_LOLMU</name>
<feature type="domain" description="Sucrose synthase EPBD" evidence="8">
    <location>
        <begin position="215"/>
        <end position="250"/>
    </location>
</feature>
<evidence type="ECO:0000256" key="4">
    <source>
        <dbReference type="ARBA" id="ARBA00022679"/>
    </source>
</evidence>
<feature type="compositionally biased region" description="Basic and acidic residues" evidence="6">
    <location>
        <begin position="1"/>
        <end position="24"/>
    </location>
</feature>
<evidence type="ECO:0000256" key="3">
    <source>
        <dbReference type="ARBA" id="ARBA00022676"/>
    </source>
</evidence>
<evidence type="ECO:0000256" key="2">
    <source>
        <dbReference type="ARBA" id="ARBA00012540"/>
    </source>
</evidence>
<evidence type="ECO:0000259" key="8">
    <source>
        <dbReference type="Pfam" id="PF24862"/>
    </source>
</evidence>
<comment type="similarity">
    <text evidence="1">Belongs to the glycosyltransferase 1 family. Plant sucrose synthase subfamily.</text>
</comment>
<reference evidence="9" key="1">
    <citation type="submission" date="2023-07" db="EMBL/GenBank/DDBJ databases">
        <title>A chromosome-level genome assembly of Lolium multiflorum.</title>
        <authorList>
            <person name="Chen Y."/>
            <person name="Copetti D."/>
            <person name="Kolliker R."/>
            <person name="Studer B."/>
        </authorList>
    </citation>
    <scope>NUCLEOTIDE SEQUENCE</scope>
    <source>
        <strain evidence="9">02402/16</strain>
        <tissue evidence="9">Leaf</tissue>
    </source>
</reference>
<dbReference type="Pfam" id="PF24861">
    <property type="entry name" value="SUS_N"/>
    <property type="match status" value="1"/>
</dbReference>
<organism evidence="9 10">
    <name type="scientific">Lolium multiflorum</name>
    <name type="common">Italian ryegrass</name>
    <name type="synonym">Lolium perenne subsp. multiflorum</name>
    <dbReference type="NCBI Taxonomy" id="4521"/>
    <lineage>
        <taxon>Eukaryota</taxon>
        <taxon>Viridiplantae</taxon>
        <taxon>Streptophyta</taxon>
        <taxon>Embryophyta</taxon>
        <taxon>Tracheophyta</taxon>
        <taxon>Spermatophyta</taxon>
        <taxon>Magnoliopsida</taxon>
        <taxon>Liliopsida</taxon>
        <taxon>Poales</taxon>
        <taxon>Poaceae</taxon>
        <taxon>BOP clade</taxon>
        <taxon>Pooideae</taxon>
        <taxon>Poodae</taxon>
        <taxon>Poeae</taxon>
        <taxon>Poeae Chloroplast Group 2 (Poeae type)</taxon>
        <taxon>Loliodinae</taxon>
        <taxon>Loliinae</taxon>
        <taxon>Lolium</taxon>
    </lineage>
</organism>
<comment type="caution">
    <text evidence="9">The sequence shown here is derived from an EMBL/GenBank/DDBJ whole genome shotgun (WGS) entry which is preliminary data.</text>
</comment>
<comment type="catalytic activity">
    <reaction evidence="5">
        <text>an NDP-alpha-D-glucose + D-fructose = a ribonucleoside 5'-diphosphate + sucrose + H(+)</text>
        <dbReference type="Rhea" id="RHEA:16241"/>
        <dbReference type="ChEBI" id="CHEBI:15378"/>
        <dbReference type="ChEBI" id="CHEBI:17992"/>
        <dbReference type="ChEBI" id="CHEBI:37721"/>
        <dbReference type="ChEBI" id="CHEBI:57930"/>
        <dbReference type="ChEBI" id="CHEBI:76533"/>
        <dbReference type="EC" id="2.4.1.13"/>
    </reaction>
</comment>
<accession>A0AAD8SZJ2</accession>
<dbReference type="Pfam" id="PF24862">
    <property type="entry name" value="SUS_EPBD"/>
    <property type="match status" value="1"/>
</dbReference>
<gene>
    <name evidence="9" type="ORF">QYE76_055345</name>
</gene>
<feature type="region of interest" description="Disordered" evidence="6">
    <location>
        <begin position="1"/>
        <end position="35"/>
    </location>
</feature>
<dbReference type="Gene3D" id="3.10.450.330">
    <property type="match status" value="1"/>
</dbReference>
<evidence type="ECO:0000259" key="7">
    <source>
        <dbReference type="Pfam" id="PF24861"/>
    </source>
</evidence>
<protein>
    <recommendedName>
        <fullName evidence="2">sucrose synthase</fullName>
        <ecNumber evidence="2">2.4.1.13</ecNumber>
    </recommendedName>
</protein>
<dbReference type="Proteomes" id="UP001231189">
    <property type="component" value="Unassembled WGS sequence"/>
</dbReference>
<evidence type="ECO:0000256" key="6">
    <source>
        <dbReference type="SAM" id="MobiDB-lite"/>
    </source>
</evidence>
<proteinExistence type="inferred from homology"/>
<dbReference type="InterPro" id="IPR012820">
    <property type="entry name" value="Sucrose_synthase_pln/cyn"/>
</dbReference>
<dbReference type="InterPro" id="IPR056735">
    <property type="entry name" value="SUS_N"/>
</dbReference>
<dbReference type="AlphaFoldDB" id="A0AAD8SZJ2"/>
<dbReference type="GO" id="GO:0016157">
    <property type="term" value="F:sucrose synthase activity"/>
    <property type="evidence" value="ECO:0007669"/>
    <property type="project" value="UniProtKB-EC"/>
</dbReference>
<evidence type="ECO:0000256" key="5">
    <source>
        <dbReference type="ARBA" id="ARBA00049030"/>
    </source>
</evidence>
<sequence>MPHEERNGWRPAEEAQPPRDGRREQHSRRHRWEEQAEHDGGDAWEYLARRLRTCRPAPVLRIGLALINDLDPKPNHDSECPDLNIFLYPDPKYECGEYVHRGKGMIQRHQLLTEFEALFESDKERYANFEDILRAAKEAIVLPHGFPWRPRRGVWDYVRVNVSELPVEELTVFEYLAFKEQLVDEHANSKFMLELDFEPFNASFPRPSMSKSIGNGVQFLNRHLSTNLFQDRESLYPLLNFLKAHNHKGTGYREDERLYLANDSDEQSLLCDTLMLSISEHV</sequence>
<dbReference type="GO" id="GO:0005985">
    <property type="term" value="P:sucrose metabolic process"/>
    <property type="evidence" value="ECO:0007669"/>
    <property type="project" value="InterPro"/>
</dbReference>
<evidence type="ECO:0000313" key="9">
    <source>
        <dbReference type="EMBL" id="KAK1667186.1"/>
    </source>
</evidence>
<dbReference type="EMBL" id="JAUUTY010000003">
    <property type="protein sequence ID" value="KAK1667186.1"/>
    <property type="molecule type" value="Genomic_DNA"/>
</dbReference>
<dbReference type="InterPro" id="IPR056736">
    <property type="entry name" value="SUS_EPBD"/>
</dbReference>
<keyword evidence="3" id="KW-0328">Glycosyltransferase</keyword>
<feature type="domain" description="Sucrose synthase N-terminal" evidence="7">
    <location>
        <begin position="97"/>
        <end position="180"/>
    </location>
</feature>
<evidence type="ECO:0000313" key="10">
    <source>
        <dbReference type="Proteomes" id="UP001231189"/>
    </source>
</evidence>
<keyword evidence="10" id="KW-1185">Reference proteome</keyword>
<dbReference type="PANTHER" id="PTHR45839">
    <property type="match status" value="1"/>
</dbReference>
<evidence type="ECO:0000256" key="1">
    <source>
        <dbReference type="ARBA" id="ARBA00005894"/>
    </source>
</evidence>
<dbReference type="EC" id="2.4.1.13" evidence="2"/>
<keyword evidence="4" id="KW-0808">Transferase</keyword>
<dbReference type="Gene3D" id="1.20.120.1230">
    <property type="match status" value="1"/>
</dbReference>